<evidence type="ECO:0000313" key="9">
    <source>
        <dbReference type="Proteomes" id="UP000576082"/>
    </source>
</evidence>
<evidence type="ECO:0000256" key="4">
    <source>
        <dbReference type="ARBA" id="ARBA00023277"/>
    </source>
</evidence>
<keyword evidence="2" id="KW-0858">Xylan degradation</keyword>
<dbReference type="CDD" id="cd08990">
    <property type="entry name" value="GH43_AXH_like"/>
    <property type="match status" value="1"/>
</dbReference>
<keyword evidence="3 7" id="KW-0378">Hydrolase</keyword>
<reference evidence="8 9" key="1">
    <citation type="submission" date="2020-04" db="EMBL/GenBank/DDBJ databases">
        <title>Flammeovirga sp. SR4, a novel species isolated from seawater.</title>
        <authorList>
            <person name="Wang X."/>
        </authorList>
    </citation>
    <scope>NUCLEOTIDE SEQUENCE [LARGE SCALE GENOMIC DNA]</scope>
    <source>
        <strain evidence="8 9">ATCC 23126</strain>
    </source>
</reference>
<dbReference type="InterPro" id="IPR023296">
    <property type="entry name" value="Glyco_hydro_beta-prop_sf"/>
</dbReference>
<dbReference type="RefSeq" id="WP_169654296.1">
    <property type="nucleotide sequence ID" value="NZ_JABANE010000002.1"/>
</dbReference>
<dbReference type="PANTHER" id="PTHR43772:SF2">
    <property type="entry name" value="PUTATIVE (AFU_ORTHOLOGUE AFUA_2G04480)-RELATED"/>
    <property type="match status" value="1"/>
</dbReference>
<evidence type="ECO:0000256" key="7">
    <source>
        <dbReference type="RuleBase" id="RU361187"/>
    </source>
</evidence>
<keyword evidence="4" id="KW-0119">Carbohydrate metabolism</keyword>
<feature type="site" description="Important for catalytic activity, responsible for pKa modulation of the active site Glu and correct orientation of both the proton donor and substrate" evidence="6">
    <location>
        <position position="176"/>
    </location>
</feature>
<evidence type="ECO:0000256" key="3">
    <source>
        <dbReference type="ARBA" id="ARBA00022801"/>
    </source>
</evidence>
<dbReference type="Pfam" id="PF04616">
    <property type="entry name" value="Glyco_hydro_43"/>
    <property type="match status" value="1"/>
</dbReference>
<protein>
    <submittedName>
        <fullName evidence="8">Family 43 glycosylhydrolase</fullName>
    </submittedName>
</protein>
<keyword evidence="5 7" id="KW-0326">Glycosidase</keyword>
<evidence type="ECO:0000256" key="6">
    <source>
        <dbReference type="PIRSR" id="PIRSR606710-2"/>
    </source>
</evidence>
<dbReference type="GO" id="GO:0004553">
    <property type="term" value="F:hydrolase activity, hydrolyzing O-glycosyl compounds"/>
    <property type="evidence" value="ECO:0007669"/>
    <property type="project" value="InterPro"/>
</dbReference>
<accession>A0A7X9NZ81</accession>
<dbReference type="InterPro" id="IPR052176">
    <property type="entry name" value="Glycosyl_Hydrlase_43_Enz"/>
</dbReference>
<gene>
    <name evidence="8" type="ORF">HHU12_01105</name>
</gene>
<evidence type="ECO:0000313" key="8">
    <source>
        <dbReference type="EMBL" id="NME66548.1"/>
    </source>
</evidence>
<dbReference type="AlphaFoldDB" id="A0A7X9NZ81"/>
<dbReference type="Gene3D" id="2.115.10.20">
    <property type="entry name" value="Glycosyl hydrolase domain, family 43"/>
    <property type="match status" value="1"/>
</dbReference>
<name>A0A7X9NZ81_9BACT</name>
<comment type="similarity">
    <text evidence="1 7">Belongs to the glycosyl hydrolase 43 family.</text>
</comment>
<dbReference type="SUPFAM" id="SSF75005">
    <property type="entry name" value="Arabinanase/levansucrase/invertase"/>
    <property type="match status" value="1"/>
</dbReference>
<comment type="caution">
    <text evidence="8">The sequence shown here is derived from an EMBL/GenBank/DDBJ whole genome shotgun (WGS) entry which is preliminary data.</text>
</comment>
<dbReference type="PANTHER" id="PTHR43772">
    <property type="entry name" value="ENDO-1,4-BETA-XYLANASE"/>
    <property type="match status" value="1"/>
</dbReference>
<organism evidence="8 9">
    <name type="scientific">Flammeovirga aprica JL-4</name>
    <dbReference type="NCBI Taxonomy" id="694437"/>
    <lineage>
        <taxon>Bacteria</taxon>
        <taxon>Pseudomonadati</taxon>
        <taxon>Bacteroidota</taxon>
        <taxon>Cytophagia</taxon>
        <taxon>Cytophagales</taxon>
        <taxon>Flammeovirgaceae</taxon>
        <taxon>Flammeovirga</taxon>
    </lineage>
</organism>
<dbReference type="EMBL" id="JABANE010000002">
    <property type="protein sequence ID" value="NME66548.1"/>
    <property type="molecule type" value="Genomic_DNA"/>
</dbReference>
<dbReference type="InterPro" id="IPR006710">
    <property type="entry name" value="Glyco_hydro_43"/>
</dbReference>
<evidence type="ECO:0000256" key="2">
    <source>
        <dbReference type="ARBA" id="ARBA00022651"/>
    </source>
</evidence>
<keyword evidence="2" id="KW-0624">Polysaccharide degradation</keyword>
<evidence type="ECO:0000256" key="1">
    <source>
        <dbReference type="ARBA" id="ARBA00009865"/>
    </source>
</evidence>
<keyword evidence="9" id="KW-1185">Reference proteome</keyword>
<dbReference type="GO" id="GO:0045493">
    <property type="term" value="P:xylan catabolic process"/>
    <property type="evidence" value="ECO:0007669"/>
    <property type="project" value="UniProtKB-KW"/>
</dbReference>
<evidence type="ECO:0000256" key="5">
    <source>
        <dbReference type="ARBA" id="ARBA00023295"/>
    </source>
</evidence>
<sequence>MKINNKMSDYFKTLATLLTLLSIITFSNCSTQEKSSKLTYGINPDAIKVDVIVEEHGMADPHALMKGDTLYIICGHDQSWNPTSSFPMDRWEVWSTTNLKDWEYHRSIHPKDLYIGDVPNCFAGDICERNGKYYWFFSNRYYNTGVAVADQINGEYKDLLGKPLLPTDIIKESPYDPEIYEEDGVYTICFGSGTYYMATLAEDMKSLTTAPQPILVQDKKGKKIRVSDKSTLFKRGEWYYLVYGNKYAMAKNLYGPYEYQGAFLEGGHTSFFEWTDGQLYVLQENHDICAFYRGASLKPVFFNEDNTVLIPEDDHMYPSPGRPFKFKKSTMGWTAINGTEVTYKDGRIKGKINEENALIQSAPWLYTQSDLCSKVTFNIKNSTKAKEMKFAVYSRNEGKGFWKTGTEQLNWDKQQWVSIPIQPNQSEFKTYTIDLADFSDIKSRIMQVALQPAVGVSEGEWEVNEIVIH</sequence>
<dbReference type="Proteomes" id="UP000576082">
    <property type="component" value="Unassembled WGS sequence"/>
</dbReference>
<proteinExistence type="inferred from homology"/>